<dbReference type="FunFam" id="3.30.1370.10:FF:000018">
    <property type="entry name" value="vigilin isoform X1"/>
    <property type="match status" value="3"/>
</dbReference>
<dbReference type="CDD" id="cd22407">
    <property type="entry name" value="KH-I_Vigilin_rpt3"/>
    <property type="match status" value="1"/>
</dbReference>
<keyword evidence="12" id="KW-0443">Lipid metabolism</keyword>
<feature type="region of interest" description="Disordered" evidence="21">
    <location>
        <begin position="1"/>
        <end position="472"/>
    </location>
</feature>
<feature type="compositionally biased region" description="Basic residues" evidence="21">
    <location>
        <begin position="415"/>
        <end position="440"/>
    </location>
</feature>
<feature type="compositionally biased region" description="Low complexity" evidence="21">
    <location>
        <begin position="111"/>
        <end position="148"/>
    </location>
</feature>
<evidence type="ECO:0000256" key="8">
    <source>
        <dbReference type="ARBA" id="ARBA00022850"/>
    </source>
</evidence>
<keyword evidence="4" id="KW-0963">Cytoplasm</keyword>
<evidence type="ECO:0000259" key="22">
    <source>
        <dbReference type="SMART" id="SM00322"/>
    </source>
</evidence>
<dbReference type="CDD" id="cd22415">
    <property type="entry name" value="KH-I_Vigilin_rpt12"/>
    <property type="match status" value="1"/>
</dbReference>
<dbReference type="InterPro" id="IPR036612">
    <property type="entry name" value="KH_dom_type_1_sf"/>
</dbReference>
<dbReference type="FunFam" id="3.30.1370.10:FF:000050">
    <property type="entry name" value="vigilin isoform X1"/>
    <property type="match status" value="1"/>
</dbReference>
<evidence type="ECO:0000256" key="20">
    <source>
        <dbReference type="SAM" id="Coils"/>
    </source>
</evidence>
<dbReference type="CDD" id="cd22414">
    <property type="entry name" value="KH-I_Vigilin_rpt11"/>
    <property type="match status" value="1"/>
</dbReference>
<dbReference type="InterPro" id="IPR004088">
    <property type="entry name" value="KH_dom_type_1"/>
</dbReference>
<evidence type="ECO:0000313" key="23">
    <source>
        <dbReference type="Ensembl" id="ENSCAFP00000063224.2"/>
    </source>
</evidence>
<accession>A0A8P0TEX9</accession>
<evidence type="ECO:0000256" key="7">
    <source>
        <dbReference type="ARBA" id="ARBA00022737"/>
    </source>
</evidence>
<dbReference type="CDD" id="cd22412">
    <property type="entry name" value="KH-I_Vigilin_rpt9"/>
    <property type="match status" value="1"/>
</dbReference>
<evidence type="ECO:0000256" key="3">
    <source>
        <dbReference type="ARBA" id="ARBA00022448"/>
    </source>
</evidence>
<reference evidence="23 24" key="1">
    <citation type="journal article" date="2005" name="Nature">
        <title>Genome sequence, comparative analysis and haplotype structure of the domestic dog.</title>
        <authorList>
            <consortium name="Broad Sequencing Platform"/>
            <person name="Lindblad-Toh K."/>
            <person name="Wade C.M."/>
            <person name="Mikkelsen T.S."/>
            <person name="Karlsson E.K."/>
            <person name="Jaffe D.B."/>
            <person name="Kamal M."/>
            <person name="Clamp M."/>
            <person name="Chang J.L."/>
            <person name="Kulbokas E.J. III"/>
            <person name="Zody M.C."/>
            <person name="Mauceli E."/>
            <person name="Xie X."/>
            <person name="Breen M."/>
            <person name="Wayne R.K."/>
            <person name="Ostrander E.A."/>
            <person name="Ponting C.P."/>
            <person name="Galibert F."/>
            <person name="Smith D.R."/>
            <person name="DeJong P.J."/>
            <person name="Kirkness E."/>
            <person name="Alvarez P."/>
            <person name="Biagi T."/>
            <person name="Brockman W."/>
            <person name="Butler J."/>
            <person name="Chin C.W."/>
            <person name="Cook A."/>
            <person name="Cuff J."/>
            <person name="Daly M.J."/>
            <person name="DeCaprio D."/>
            <person name="Gnerre S."/>
            <person name="Grabherr M."/>
            <person name="Kellis M."/>
            <person name="Kleber M."/>
            <person name="Bardeleben C."/>
            <person name="Goodstadt L."/>
            <person name="Heger A."/>
            <person name="Hitte C."/>
            <person name="Kim L."/>
            <person name="Koepfli K.P."/>
            <person name="Parker H.G."/>
            <person name="Pollinger J.P."/>
            <person name="Searle S.M."/>
            <person name="Sutter N.B."/>
            <person name="Thomas R."/>
            <person name="Webber C."/>
            <person name="Baldwin J."/>
            <person name="Abebe A."/>
            <person name="Abouelleil A."/>
            <person name="Aftuck L."/>
            <person name="Ait-Zahra M."/>
            <person name="Aldredge T."/>
            <person name="Allen N."/>
            <person name="An P."/>
            <person name="Anderson S."/>
            <person name="Antoine C."/>
            <person name="Arachchi H."/>
            <person name="Aslam A."/>
            <person name="Ayotte L."/>
            <person name="Bachantsang P."/>
            <person name="Barry A."/>
            <person name="Bayul T."/>
            <person name="Benamara M."/>
            <person name="Berlin A."/>
            <person name="Bessette D."/>
            <person name="Blitshteyn B."/>
            <person name="Bloom T."/>
            <person name="Blye J."/>
            <person name="Boguslavskiy L."/>
            <person name="Bonnet C."/>
            <person name="Boukhgalter B."/>
            <person name="Brown A."/>
            <person name="Cahill P."/>
            <person name="Calixte N."/>
            <person name="Camarata J."/>
            <person name="Cheshatsang Y."/>
            <person name="Chu J."/>
            <person name="Citroen M."/>
            <person name="Collymore A."/>
            <person name="Cooke P."/>
            <person name="Dawoe T."/>
            <person name="Daza R."/>
            <person name="Decktor K."/>
            <person name="DeGray S."/>
            <person name="Dhargay N."/>
            <person name="Dooley K."/>
            <person name="Dooley K."/>
            <person name="Dorje P."/>
            <person name="Dorjee K."/>
            <person name="Dorris L."/>
            <person name="Duffey N."/>
            <person name="Dupes A."/>
            <person name="Egbiremolen O."/>
            <person name="Elong R."/>
            <person name="Falk J."/>
            <person name="Farina A."/>
            <person name="Faro S."/>
            <person name="Ferguson D."/>
            <person name="Ferreira P."/>
            <person name="Fisher S."/>
            <person name="FitzGerald M."/>
            <person name="Foley K."/>
            <person name="Foley C."/>
            <person name="Franke A."/>
            <person name="Friedrich D."/>
            <person name="Gage D."/>
            <person name="Garber M."/>
            <person name="Gearin G."/>
            <person name="Giannoukos G."/>
            <person name="Goode T."/>
            <person name="Goyette A."/>
            <person name="Graham J."/>
            <person name="Grandbois E."/>
            <person name="Gyaltsen K."/>
            <person name="Hafez N."/>
            <person name="Hagopian D."/>
            <person name="Hagos B."/>
            <person name="Hall J."/>
            <person name="Healy C."/>
            <person name="Hegarty R."/>
            <person name="Honan T."/>
            <person name="Horn A."/>
            <person name="Houde N."/>
            <person name="Hughes L."/>
            <person name="Hunnicutt L."/>
            <person name="Husby M."/>
            <person name="Jester B."/>
            <person name="Jones C."/>
            <person name="Kamat A."/>
            <person name="Kanga B."/>
            <person name="Kells C."/>
            <person name="Khazanovich D."/>
            <person name="Kieu A.C."/>
            <person name="Kisner P."/>
            <person name="Kumar M."/>
            <person name="Lance K."/>
            <person name="Landers T."/>
            <person name="Lara M."/>
            <person name="Lee W."/>
            <person name="Leger J.P."/>
            <person name="Lennon N."/>
            <person name="Leuper L."/>
            <person name="LeVine S."/>
            <person name="Liu J."/>
            <person name="Liu X."/>
            <person name="Lokyitsang Y."/>
            <person name="Lokyitsang T."/>
            <person name="Lui A."/>
            <person name="Macdonald J."/>
            <person name="Major J."/>
            <person name="Marabella R."/>
            <person name="Maru K."/>
            <person name="Matthews C."/>
            <person name="McDonough S."/>
            <person name="Mehta T."/>
            <person name="Meldrim J."/>
            <person name="Melnikov A."/>
            <person name="Meneus L."/>
            <person name="Mihalev A."/>
            <person name="Mihova T."/>
            <person name="Miller K."/>
            <person name="Mittelman R."/>
            <person name="Mlenga V."/>
            <person name="Mulrain L."/>
            <person name="Munson G."/>
            <person name="Navidi A."/>
            <person name="Naylor J."/>
            <person name="Nguyen T."/>
            <person name="Nguyen N."/>
            <person name="Nguyen C."/>
            <person name="Nguyen T."/>
            <person name="Nicol R."/>
            <person name="Norbu N."/>
            <person name="Norbu C."/>
            <person name="Novod N."/>
            <person name="Nyima T."/>
            <person name="Olandt P."/>
            <person name="O'Neill B."/>
            <person name="O'Neill K."/>
            <person name="Osman S."/>
            <person name="Oyono L."/>
            <person name="Patti C."/>
            <person name="Perrin D."/>
            <person name="Phunkhang P."/>
            <person name="Pierre F."/>
            <person name="Priest M."/>
            <person name="Rachupka A."/>
            <person name="Raghuraman S."/>
            <person name="Rameau R."/>
            <person name="Ray V."/>
            <person name="Raymond C."/>
            <person name="Rege F."/>
            <person name="Rise C."/>
            <person name="Rogers J."/>
            <person name="Rogov P."/>
            <person name="Sahalie J."/>
            <person name="Settipalli S."/>
            <person name="Sharpe T."/>
            <person name="Shea T."/>
            <person name="Sheehan M."/>
            <person name="Sherpa N."/>
            <person name="Shi J."/>
            <person name="Shih D."/>
            <person name="Sloan J."/>
            <person name="Smith C."/>
            <person name="Sparrow T."/>
            <person name="Stalker J."/>
            <person name="Stange-Thomann N."/>
            <person name="Stavropoulos S."/>
            <person name="Stone C."/>
            <person name="Stone S."/>
            <person name="Sykes S."/>
            <person name="Tchuinga P."/>
            <person name="Tenzing P."/>
            <person name="Tesfaye S."/>
            <person name="Thoulutsang D."/>
            <person name="Thoulutsang Y."/>
            <person name="Topham K."/>
            <person name="Topping I."/>
            <person name="Tsamla T."/>
            <person name="Vassiliev H."/>
            <person name="Venkataraman V."/>
            <person name="Vo A."/>
            <person name="Wangchuk T."/>
            <person name="Wangdi T."/>
            <person name="Weiand M."/>
            <person name="Wilkinson J."/>
            <person name="Wilson A."/>
            <person name="Yadav S."/>
            <person name="Yang S."/>
            <person name="Yang X."/>
            <person name="Young G."/>
            <person name="Yu Q."/>
            <person name="Zainoun J."/>
            <person name="Zembek L."/>
            <person name="Zimmer A."/>
            <person name="Lander E.S."/>
        </authorList>
    </citation>
    <scope>NUCLEOTIDE SEQUENCE [LARGE SCALE GENOMIC DNA]</scope>
    <source>
        <strain evidence="23">Boxer</strain>
    </source>
</reference>
<keyword evidence="9 19" id="KW-0694">RNA-binding</keyword>
<evidence type="ECO:0000256" key="5">
    <source>
        <dbReference type="ARBA" id="ARBA00022548"/>
    </source>
</evidence>
<keyword evidence="15" id="KW-0539">Nucleus</keyword>
<feature type="region of interest" description="Disordered" evidence="21">
    <location>
        <begin position="1554"/>
        <end position="1608"/>
    </location>
</feature>
<feature type="domain" description="K Homology" evidence="22">
    <location>
        <begin position="1391"/>
        <end position="1462"/>
    </location>
</feature>
<dbReference type="GO" id="GO:0005634">
    <property type="term" value="C:nucleus"/>
    <property type="evidence" value="ECO:0007669"/>
    <property type="project" value="UniProtKB-SubCell"/>
</dbReference>
<evidence type="ECO:0000256" key="2">
    <source>
        <dbReference type="ARBA" id="ARBA00004496"/>
    </source>
</evidence>
<dbReference type="Ensembl" id="ENSCAFT00000064622.2">
    <property type="protein sequence ID" value="ENSCAFP00000063224.2"/>
    <property type="gene ID" value="ENSCAFG00000012913.6"/>
</dbReference>
<keyword evidence="7" id="KW-0677">Repeat</keyword>
<feature type="domain" description="K Homology" evidence="22">
    <location>
        <begin position="1066"/>
        <end position="1135"/>
    </location>
</feature>
<comment type="subcellular location">
    <subcellularLocation>
        <location evidence="2">Cytoplasm</location>
    </subcellularLocation>
    <subcellularLocation>
        <location evidence="1">Nucleus</location>
    </subcellularLocation>
</comment>
<feature type="compositionally biased region" description="Basic and acidic residues" evidence="21">
    <location>
        <begin position="47"/>
        <end position="56"/>
    </location>
</feature>
<evidence type="ECO:0000256" key="4">
    <source>
        <dbReference type="ARBA" id="ARBA00022490"/>
    </source>
</evidence>
<evidence type="ECO:0000256" key="17">
    <source>
        <dbReference type="ARBA" id="ARBA00055815"/>
    </source>
</evidence>
<evidence type="ECO:0000313" key="24">
    <source>
        <dbReference type="Proteomes" id="UP000002254"/>
    </source>
</evidence>
<dbReference type="GO" id="GO:0005737">
    <property type="term" value="C:cytoplasm"/>
    <property type="evidence" value="ECO:0007669"/>
    <property type="project" value="UniProtKB-SubCell"/>
</dbReference>
<dbReference type="CDD" id="cd02394">
    <property type="entry name" value="KH-I_Vigilin_rpt6"/>
    <property type="match status" value="1"/>
</dbReference>
<dbReference type="InterPro" id="IPR004087">
    <property type="entry name" value="KH_dom"/>
</dbReference>
<evidence type="ECO:0000256" key="21">
    <source>
        <dbReference type="SAM" id="MobiDB-lite"/>
    </source>
</evidence>
<feature type="compositionally biased region" description="Polar residues" evidence="21">
    <location>
        <begin position="1574"/>
        <end position="1589"/>
    </location>
</feature>
<feature type="compositionally biased region" description="Basic residues" evidence="21">
    <location>
        <begin position="99"/>
        <end position="110"/>
    </location>
</feature>
<evidence type="ECO:0000256" key="6">
    <source>
        <dbReference type="ARBA" id="ARBA00022553"/>
    </source>
</evidence>
<dbReference type="CDD" id="cd22413">
    <property type="entry name" value="KH-I_Vigilin_rpt10"/>
    <property type="match status" value="1"/>
</dbReference>
<dbReference type="Gene3D" id="3.30.1370.10">
    <property type="entry name" value="K Homology domain, type 1"/>
    <property type="match status" value="14"/>
</dbReference>
<organism evidence="23 24">
    <name type="scientific">Canis lupus familiaris</name>
    <name type="common">Dog</name>
    <name type="synonym">Canis familiaris</name>
    <dbReference type="NCBI Taxonomy" id="9615"/>
    <lineage>
        <taxon>Eukaryota</taxon>
        <taxon>Metazoa</taxon>
        <taxon>Chordata</taxon>
        <taxon>Craniata</taxon>
        <taxon>Vertebrata</taxon>
        <taxon>Euteleostomi</taxon>
        <taxon>Mammalia</taxon>
        <taxon>Eutheria</taxon>
        <taxon>Laurasiatheria</taxon>
        <taxon>Carnivora</taxon>
        <taxon>Caniformia</taxon>
        <taxon>Canidae</taxon>
        <taxon>Canis</taxon>
    </lineage>
</organism>
<feature type="domain" description="K Homology" evidence="22">
    <location>
        <begin position="1466"/>
        <end position="1535"/>
    </location>
</feature>
<evidence type="ECO:0000256" key="16">
    <source>
        <dbReference type="ARBA" id="ARBA00039270"/>
    </source>
</evidence>
<feature type="domain" description="K Homology" evidence="22">
    <location>
        <begin position="1313"/>
        <end position="1379"/>
    </location>
</feature>
<dbReference type="FunFam" id="3.30.1370.10:FF:000057">
    <property type="entry name" value="High density lipoprotein binding protein"/>
    <property type="match status" value="1"/>
</dbReference>
<dbReference type="SUPFAM" id="SSF54791">
    <property type="entry name" value="Eukaryotic type KH-domain (KH-domain type I)"/>
    <property type="match status" value="12"/>
</dbReference>
<protein>
    <recommendedName>
        <fullName evidence="16">Vigilin</fullName>
    </recommendedName>
    <alternativeName>
        <fullName evidence="18">High density lipoprotein-binding protein</fullName>
    </alternativeName>
</protein>
<feature type="domain" description="K Homology" evidence="22">
    <location>
        <begin position="1212"/>
        <end position="1312"/>
    </location>
</feature>
<dbReference type="FunFam" id="3.30.1370.10:FF:000042">
    <property type="entry name" value="Vigilin isoform X1"/>
    <property type="match status" value="1"/>
</dbReference>
<feature type="domain" description="K Homology" evidence="22">
    <location>
        <begin position="992"/>
        <end position="1061"/>
    </location>
</feature>
<evidence type="ECO:0000256" key="12">
    <source>
        <dbReference type="ARBA" id="ARBA00023098"/>
    </source>
</evidence>
<dbReference type="PANTHER" id="PTHR10627:SF34">
    <property type="entry name" value="VIGILIN"/>
    <property type="match status" value="1"/>
</dbReference>
<evidence type="ECO:0000256" key="11">
    <source>
        <dbReference type="ARBA" id="ARBA00023055"/>
    </source>
</evidence>
<feature type="domain" description="K Homology" evidence="22">
    <location>
        <begin position="846"/>
        <end position="915"/>
    </location>
</feature>
<feature type="domain" description="K Homology" evidence="22">
    <location>
        <begin position="703"/>
        <end position="769"/>
    </location>
</feature>
<feature type="compositionally biased region" description="Gly residues" evidence="21">
    <location>
        <begin position="289"/>
        <end position="298"/>
    </location>
</feature>
<evidence type="ECO:0000256" key="18">
    <source>
        <dbReference type="ARBA" id="ARBA00077940"/>
    </source>
</evidence>
<dbReference type="CDD" id="cd22406">
    <property type="entry name" value="KH-I_Vigilin_rpt2"/>
    <property type="match status" value="1"/>
</dbReference>
<feature type="domain" description="K Homology" evidence="22">
    <location>
        <begin position="1139"/>
        <end position="1208"/>
    </location>
</feature>
<feature type="region of interest" description="Disordered" evidence="21">
    <location>
        <begin position="1250"/>
        <end position="1286"/>
    </location>
</feature>
<dbReference type="Proteomes" id="UP000002254">
    <property type="component" value="Chromosome 25"/>
</dbReference>
<evidence type="ECO:0000256" key="1">
    <source>
        <dbReference type="ARBA" id="ARBA00004123"/>
    </source>
</evidence>
<dbReference type="FunCoup" id="A0A8P0TEX9">
    <property type="interactions" value="1346"/>
</dbReference>
<proteinExistence type="predicted"/>
<dbReference type="SMART" id="SM00322">
    <property type="entry name" value="KH"/>
    <property type="match status" value="14"/>
</dbReference>
<sequence>MSEDEGSRAPRFPGSPCQLQSSPCTSDLTRQPRSSPGLQCQGAGQDAKGEKHEDPLGGRVLPASVRAEPGPGSDRRPAGSGHTRPARAAAAPPGDPARPRRSSSSRRGARARCAQGRAGPQPQSSAGRGARGEAATGTRPRAGALAGPRRPRPVPLPRRPGLPRRVLPATSRRERRGPRGGGGGGAGAGTDQDPGEEGPPGWRRAPGAEEDPRGGGGARGRTRTPDGGETSGAEEGPAANQDPGRTRDPRGGGGARGAGEPSGRRRGPGAEEGPRGAGEPPRRRRGPGAEHGPGGRGEPGPAPLPHTQRAAARAPSARRPPPAALRPPASAAPAYSPHPPTPRRRGPGEPLTADQTSGEAGAHRPRRGPPRARRPPRPARVASSRRPAPPRARGVTTSARPLARAPCPGATRPPPRPRPRPPRPRAQARPRWPPLRRRRAPPTAVGHIEAGGGGRSSGASSPLPRWRLVPAPPRRPPYELGFLAPTRAEQASATVAIPKEHHRFVIGKNGEKLQDLELKTATKIQIPRPDDASNQIRITGTKEGIEKARHEVLLISAEQDKRAVERLEVEKAFHPFIAGPYNRLVGEIMQETGTRINIPPPSVNRTEIVFTGEKEQLAQAVARIKKIYEEKKKKTTTIAVEVKKSQHKYVIGPKGNSLQEILERTGVSVEIPPSDSISETVILRGEPEKLGQALTEVYAKANSFTVSSVSAPSWLHRFIIGKKGQNLAKITQQMPKVHIEFTEGEDKITLEGPTEDVNVAQEQIEAMVKDLINRMDYVEINVDHKFHRHLIGKSGANINRIKDQYKVSVRIPPDSEKSNLIRIEGDPQGVQQAKRELLELASRMENERTKDLIIEQRFHRTIIGQKGERIREIRDKFPEVIINFPDPAQKSDIVQLRGPKNEVEKCTKYMQKMVADLVENSYSISVPIFKQFHKNIIGKGGANIKKIREESNTKIDLPAENSNSETIIITGKRANCEAARSRILSIQKDLANIAELEVSIPAKLHNSLIGTKGRLIRSIMEECGGVHIHFPVEGSGSDTVVIRGPASDVEKAKKQLLHLAEEKQTKSFTVDIRAKPEYHKFLIGKGGGKIRKVRDNTGARIIFPTAEDKDQDLITIIGKEDAVREAQKELEALIQNLDNVVEDCMLVDPKHHRHFVIRRGQVLREIAEEYGGVMVSFPRSGTQSDKVTLKGAKDCVEAAKKRIQEIIEDLEAQVTIECAIPQKFHRSVMGPKGSRIQQITRDYNVQIKFPDREENPVHSVEPPVQENGDDAGDGRDAKEADPGSPRRCDIIIISGRKEKCEAAKEALEALVPVTIEVEVPFDLHRYIIGQKGSGIRKMMDEFEVNIHVPAPELQSDIIAITGLAANLDRAKAGLLERVKELQAEQEDRALRSFKLSVTVDPKYHPKIIGRKGAVITQIRLEHDVNIQFPDKDDGSQPQDQITITGYEKNTEAARDAILKIVGELEQMVSEDVPLDHRVHARIIGARGKAIRKIMDEFKVDIRFPQTGAPDPNCVTVTGLPENVEEAIDHILNLEEEYLADVVDSESLQVYMKPPAHEESKAPSKGFVVRDAPWTANSSEKAPDMSSSEEFPSFGAQVAPKTLPWGPKR</sequence>
<feature type="compositionally biased region" description="Low complexity" evidence="21">
    <location>
        <begin position="326"/>
        <end position="335"/>
    </location>
</feature>
<feature type="compositionally biased region" description="Basic and acidic residues" evidence="21">
    <location>
        <begin position="1272"/>
        <end position="1286"/>
    </location>
</feature>
<evidence type="ECO:0000256" key="14">
    <source>
        <dbReference type="ARBA" id="ARBA00023221"/>
    </source>
</evidence>
<comment type="function">
    <text evidence="17">Appears to play a role in cell sterol metabolism. It may function to protect cells from over-accumulation of cholesterol.</text>
</comment>
<dbReference type="CDD" id="cd22408">
    <property type="entry name" value="KH-I_Vigilin_rpt4"/>
    <property type="match status" value="1"/>
</dbReference>
<name>A0A8P0TEX9_CANLF</name>
<dbReference type="CDD" id="cd22418">
    <property type="entry name" value="KH-I_Vigilin_rpt15"/>
    <property type="match status" value="1"/>
</dbReference>
<dbReference type="Pfam" id="PF00013">
    <property type="entry name" value="KH_1"/>
    <property type="match status" value="14"/>
</dbReference>
<dbReference type="CDD" id="cd22416">
    <property type="entry name" value="KH-I_Vigilin_rpt13"/>
    <property type="match status" value="1"/>
</dbReference>
<dbReference type="GO" id="GO:0008203">
    <property type="term" value="P:cholesterol metabolic process"/>
    <property type="evidence" value="ECO:0007669"/>
    <property type="project" value="UniProtKB-KW"/>
</dbReference>
<gene>
    <name evidence="23" type="primary">HDLBP</name>
</gene>
<feature type="domain" description="K Homology" evidence="22">
    <location>
        <begin position="774"/>
        <end position="842"/>
    </location>
</feature>
<keyword evidence="6" id="KW-0597">Phosphoprotein</keyword>
<dbReference type="PANTHER" id="PTHR10627">
    <property type="entry name" value="SCP160"/>
    <property type="match status" value="1"/>
</dbReference>
<keyword evidence="11" id="KW-0445">Lipid transport</keyword>
<dbReference type="FunFam" id="3.30.1370.10:FF:000061">
    <property type="entry name" value="High density lipoprotein binding protein"/>
    <property type="match status" value="1"/>
</dbReference>
<feature type="compositionally biased region" description="Basic residues" evidence="21">
    <location>
        <begin position="363"/>
        <end position="377"/>
    </location>
</feature>
<evidence type="ECO:0000256" key="9">
    <source>
        <dbReference type="ARBA" id="ARBA00022884"/>
    </source>
</evidence>
<feature type="domain" description="K Homology" evidence="22">
    <location>
        <begin position="489"/>
        <end position="557"/>
    </location>
</feature>
<dbReference type="CDD" id="cd22417">
    <property type="entry name" value="KH-I_Vigilin_rpt14"/>
    <property type="match status" value="1"/>
</dbReference>
<keyword evidence="10" id="KW-0007">Acetylation</keyword>
<dbReference type="FunFam" id="3.30.1370.10:FF:000033">
    <property type="entry name" value="vigilin isoform X1"/>
    <property type="match status" value="1"/>
</dbReference>
<evidence type="ECO:0000256" key="10">
    <source>
        <dbReference type="ARBA" id="ARBA00022990"/>
    </source>
</evidence>
<dbReference type="FunFam" id="3.30.1370.10:FF:000062">
    <property type="entry name" value="vigilin isoform X1"/>
    <property type="match status" value="1"/>
</dbReference>
<keyword evidence="20" id="KW-0175">Coiled coil</keyword>
<keyword evidence="8" id="KW-0345">HDL</keyword>
<keyword evidence="3" id="KW-0813">Transport</keyword>
<evidence type="ECO:0000256" key="15">
    <source>
        <dbReference type="ARBA" id="ARBA00023242"/>
    </source>
</evidence>
<dbReference type="GO" id="GO:0003723">
    <property type="term" value="F:RNA binding"/>
    <property type="evidence" value="ECO:0007669"/>
    <property type="project" value="UniProtKB-UniRule"/>
</dbReference>
<dbReference type="FunFam" id="3.30.1370.10:FF:000067">
    <property type="entry name" value="High density lipoprotein binding protein"/>
    <property type="match status" value="1"/>
</dbReference>
<evidence type="ECO:0000256" key="13">
    <source>
        <dbReference type="ARBA" id="ARBA00023166"/>
    </source>
</evidence>
<dbReference type="FunFam" id="3.30.1370.10:FF:000046">
    <property type="entry name" value="High density lipoprotein binding protein"/>
    <property type="match status" value="1"/>
</dbReference>
<dbReference type="FunFam" id="3.30.1370.10:FF:000039">
    <property type="entry name" value="vigilin isoform X1"/>
    <property type="match status" value="1"/>
</dbReference>
<feature type="domain" description="K Homology" evidence="22">
    <location>
        <begin position="561"/>
        <end position="629"/>
    </location>
</feature>
<keyword evidence="14" id="KW-0753">Steroid metabolism</keyword>
<dbReference type="CDD" id="cd22409">
    <property type="entry name" value="KH-I_Vigilin_rpt5"/>
    <property type="match status" value="1"/>
</dbReference>
<dbReference type="CDD" id="cd22411">
    <property type="entry name" value="KH-I_Vigilin_rpt8"/>
    <property type="match status" value="1"/>
</dbReference>
<dbReference type="PROSITE" id="PS50084">
    <property type="entry name" value="KH_TYPE_1"/>
    <property type="match status" value="14"/>
</dbReference>
<keyword evidence="13" id="KW-1207">Sterol metabolism</keyword>
<dbReference type="GO" id="GO:0006869">
    <property type="term" value="P:lipid transport"/>
    <property type="evidence" value="ECO:0007669"/>
    <property type="project" value="UniProtKB-KW"/>
</dbReference>
<dbReference type="CDD" id="cd22410">
    <property type="entry name" value="KH-I_Vigilin_rpt7"/>
    <property type="match status" value="1"/>
</dbReference>
<dbReference type="FunFam" id="3.30.1370.10:FF:000041">
    <property type="entry name" value="vigilin isoform X1"/>
    <property type="match status" value="1"/>
</dbReference>
<feature type="domain" description="K Homology" evidence="22">
    <location>
        <begin position="920"/>
        <end position="988"/>
    </location>
</feature>
<dbReference type="GO" id="GO:0034364">
    <property type="term" value="C:high-density lipoprotein particle"/>
    <property type="evidence" value="ECO:0007669"/>
    <property type="project" value="UniProtKB-KW"/>
</dbReference>
<keyword evidence="5" id="KW-0153">Cholesterol metabolism</keyword>
<feature type="compositionally biased region" description="Polar residues" evidence="21">
    <location>
        <begin position="17"/>
        <end position="38"/>
    </location>
</feature>
<feature type="compositionally biased region" description="Gly residues" evidence="21">
    <location>
        <begin position="179"/>
        <end position="188"/>
    </location>
</feature>
<feature type="coiled-coil region" evidence="20">
    <location>
        <begin position="1116"/>
        <end position="1143"/>
    </location>
</feature>
<evidence type="ECO:0000256" key="19">
    <source>
        <dbReference type="PROSITE-ProRule" id="PRU00117"/>
    </source>
</evidence>
<dbReference type="OrthoDB" id="9909359at2759"/>
<feature type="domain" description="K Homology" evidence="22">
    <location>
        <begin position="634"/>
        <end position="702"/>
    </location>
</feature>
<feature type="compositionally biased region" description="Low complexity" evidence="21">
    <location>
        <begin position="379"/>
        <end position="395"/>
    </location>
</feature>
<reference evidence="23" key="2">
    <citation type="submission" date="2025-08" db="UniProtKB">
        <authorList>
            <consortium name="Ensembl"/>
        </authorList>
    </citation>
    <scope>IDENTIFICATION</scope>
</reference>